<dbReference type="EMBL" id="FNCG01000007">
    <property type="protein sequence ID" value="SDH16442.1"/>
    <property type="molecule type" value="Genomic_DNA"/>
</dbReference>
<reference evidence="2" key="1">
    <citation type="submission" date="2016-10" db="EMBL/GenBank/DDBJ databases">
        <authorList>
            <person name="Varghese N."/>
            <person name="Submissions S."/>
        </authorList>
    </citation>
    <scope>NUCLEOTIDE SEQUENCE [LARGE SCALE GENOMIC DNA]</scope>
    <source>
        <strain evidence="2">Gh-67</strain>
    </source>
</reference>
<dbReference type="RefSeq" id="WP_091168647.1">
    <property type="nucleotide sequence ID" value="NZ_FNCG01000007.1"/>
</dbReference>
<evidence type="ECO:0000313" key="1">
    <source>
        <dbReference type="EMBL" id="SDH16442.1"/>
    </source>
</evidence>
<name>A0A1G8A662_9SPHI</name>
<dbReference type="Proteomes" id="UP000199705">
    <property type="component" value="Unassembled WGS sequence"/>
</dbReference>
<protein>
    <submittedName>
        <fullName evidence="1">Uncharacterized protein</fullName>
    </submittedName>
</protein>
<keyword evidence="2" id="KW-1185">Reference proteome</keyword>
<gene>
    <name evidence="1" type="ORF">SAMN05192573_107105</name>
</gene>
<sequence>MNKHIISGLIALLSLNCSSPLKSENEPAAPSKRNYVITHYNITFAPDLSNRVNPNLYRRPLNDVQILNIITADLYPQILRTHRSENQKDKLLVDFVNKGLITEYAVQTDKLFIDFGRFPNQIERISYILNKVPAKPTLKQDIGKMSAEFTRINQAAGSKNFGADIWTYFNQGIDDKRVLPAESPKKDEELTVVNTYRNVLVLTTDGYIEAGIFGKGFDLSQKTINGFRKAFLASGENDIKVFFRKNKSFRIRPVNNENLKNLEVLVMELYDRSMSKGGSATVQPTDMEIMKLFWTDWLEQSRVKRFELHPYANSAGEAEQIILNFLGVSKIQS</sequence>
<accession>A0A1G8A662</accession>
<dbReference type="AlphaFoldDB" id="A0A1G8A662"/>
<organism evidence="1 2">
    <name type="scientific">Mucilaginibacter gossypii</name>
    <dbReference type="NCBI Taxonomy" id="551996"/>
    <lineage>
        <taxon>Bacteria</taxon>
        <taxon>Pseudomonadati</taxon>
        <taxon>Bacteroidota</taxon>
        <taxon>Sphingobacteriia</taxon>
        <taxon>Sphingobacteriales</taxon>
        <taxon>Sphingobacteriaceae</taxon>
        <taxon>Mucilaginibacter</taxon>
    </lineage>
</organism>
<evidence type="ECO:0000313" key="2">
    <source>
        <dbReference type="Proteomes" id="UP000199705"/>
    </source>
</evidence>
<dbReference type="STRING" id="551996.SAMN05192573_107105"/>
<proteinExistence type="predicted"/>